<keyword evidence="8" id="KW-1185">Reference proteome</keyword>
<keyword evidence="3" id="KW-0949">S-adenosyl-L-methionine</keyword>
<comment type="caution">
    <text evidence="7">The sequence shown here is derived from an EMBL/GenBank/DDBJ whole genome shotgun (WGS) entry which is preliminary data.</text>
</comment>
<dbReference type="Proteomes" id="UP000627205">
    <property type="component" value="Unassembled WGS sequence"/>
</dbReference>
<evidence type="ECO:0000256" key="5">
    <source>
        <dbReference type="ARBA" id="ARBA00034489"/>
    </source>
</evidence>
<proteinExistence type="inferred from homology"/>
<dbReference type="GO" id="GO:0016432">
    <property type="term" value="F:tRNA-uridine aminocarboxypropyltransferase activity"/>
    <property type="evidence" value="ECO:0007669"/>
    <property type="project" value="UniProtKB-EC"/>
</dbReference>
<reference evidence="7" key="2">
    <citation type="submission" date="2020-09" db="EMBL/GenBank/DDBJ databases">
        <authorList>
            <person name="Sun Q."/>
            <person name="Sedlacek I."/>
        </authorList>
    </citation>
    <scope>NUCLEOTIDE SEQUENCE</scope>
    <source>
        <strain evidence="7">CCM 7664</strain>
    </source>
</reference>
<accession>A0A8J3B174</accession>
<dbReference type="InterPro" id="IPR039262">
    <property type="entry name" value="DTWD2/TAPT"/>
</dbReference>
<gene>
    <name evidence="7" type="ORF">GCM10011430_19060</name>
</gene>
<feature type="domain" description="DTW" evidence="6">
    <location>
        <begin position="1"/>
        <end position="174"/>
    </location>
</feature>
<evidence type="ECO:0000256" key="2">
    <source>
        <dbReference type="ARBA" id="ARBA00022679"/>
    </source>
</evidence>
<dbReference type="AlphaFoldDB" id="A0A8J3B174"/>
<keyword evidence="2" id="KW-0808">Transferase</keyword>
<evidence type="ECO:0000313" key="7">
    <source>
        <dbReference type="EMBL" id="GGI54732.1"/>
    </source>
</evidence>
<dbReference type="PANTHER" id="PTHR21392">
    <property type="entry name" value="TRNA-URIDINE AMINOCARBOXYPROPYLTRANSFERASE 2"/>
    <property type="match status" value="1"/>
</dbReference>
<dbReference type="PANTHER" id="PTHR21392:SF0">
    <property type="entry name" value="TRNA-URIDINE AMINOCARBOXYPROPYLTRANSFERASE 2"/>
    <property type="match status" value="1"/>
</dbReference>
<dbReference type="InterPro" id="IPR005636">
    <property type="entry name" value="DTW"/>
</dbReference>
<comment type="similarity">
    <text evidence="5">Belongs to the TDD superfamily. DTWD2 family.</text>
</comment>
<name>A0A8J3B174_9BURK</name>
<reference evidence="7" key="1">
    <citation type="journal article" date="2014" name="Int. J. Syst. Evol. Microbiol.">
        <title>Complete genome sequence of Corynebacterium casei LMG S-19264T (=DSM 44701T), isolated from a smear-ripened cheese.</title>
        <authorList>
            <consortium name="US DOE Joint Genome Institute (JGI-PGF)"/>
            <person name="Walter F."/>
            <person name="Albersmeier A."/>
            <person name="Kalinowski J."/>
            <person name="Ruckert C."/>
        </authorList>
    </citation>
    <scope>NUCLEOTIDE SEQUENCE</scope>
    <source>
        <strain evidence="7">CCM 7664</strain>
    </source>
</reference>
<protein>
    <recommendedName>
        <fullName evidence="1">tRNA-uridine aminocarboxypropyltransferase</fullName>
        <ecNumber evidence="1">2.5.1.25</ecNumber>
    </recommendedName>
</protein>
<sequence>MEVAHAKGSAQLLHLSLPHSRLVVGETFDEETLHALLHRPFEEQQNDRQTGMTIQPVLLYPETAGSAPAVEVADIASIASHARSRLRLVVLDGTWRKSSKMLHCNPLLLQLPRLALRNPPPSHYAIRKARRPDQLSTYEATCFALAELENDSEKFSPLLAAFEGFIAQQQSYVQSQ</sequence>
<dbReference type="EC" id="2.5.1.25" evidence="1"/>
<dbReference type="SMART" id="SM01144">
    <property type="entry name" value="DTW"/>
    <property type="match status" value="1"/>
</dbReference>
<dbReference type="Pfam" id="PF03942">
    <property type="entry name" value="DTW"/>
    <property type="match status" value="1"/>
</dbReference>
<evidence type="ECO:0000313" key="8">
    <source>
        <dbReference type="Proteomes" id="UP000627205"/>
    </source>
</evidence>
<organism evidence="7 8">
    <name type="scientific">Oxalicibacterium solurbis</name>
    <dbReference type="NCBI Taxonomy" id="69280"/>
    <lineage>
        <taxon>Bacteria</taxon>
        <taxon>Pseudomonadati</taxon>
        <taxon>Pseudomonadota</taxon>
        <taxon>Betaproteobacteria</taxon>
        <taxon>Burkholderiales</taxon>
        <taxon>Oxalobacteraceae</taxon>
        <taxon>Oxalicibacterium</taxon>
    </lineage>
</organism>
<dbReference type="EMBL" id="BMDP01000002">
    <property type="protein sequence ID" value="GGI54732.1"/>
    <property type="molecule type" value="Genomic_DNA"/>
</dbReference>
<dbReference type="GO" id="GO:0008033">
    <property type="term" value="P:tRNA processing"/>
    <property type="evidence" value="ECO:0007669"/>
    <property type="project" value="UniProtKB-KW"/>
</dbReference>
<keyword evidence="4" id="KW-0819">tRNA processing</keyword>
<evidence type="ECO:0000256" key="1">
    <source>
        <dbReference type="ARBA" id="ARBA00012386"/>
    </source>
</evidence>
<evidence type="ECO:0000256" key="4">
    <source>
        <dbReference type="ARBA" id="ARBA00022694"/>
    </source>
</evidence>
<evidence type="ECO:0000256" key="3">
    <source>
        <dbReference type="ARBA" id="ARBA00022691"/>
    </source>
</evidence>
<evidence type="ECO:0000259" key="6">
    <source>
        <dbReference type="SMART" id="SM01144"/>
    </source>
</evidence>